<evidence type="ECO:0000256" key="6">
    <source>
        <dbReference type="ARBA" id="ARBA00023043"/>
    </source>
</evidence>
<dbReference type="InterPro" id="IPR002110">
    <property type="entry name" value="Ankyrin_rpt"/>
</dbReference>
<evidence type="ECO:0000256" key="8">
    <source>
        <dbReference type="ARBA" id="ARBA00023139"/>
    </source>
</evidence>
<feature type="domain" description="Palmitoyltransferase DHHC" evidence="14">
    <location>
        <begin position="292"/>
        <end position="357"/>
    </location>
</feature>
<protein>
    <recommendedName>
        <fullName evidence="12">Palmitoyltransferase</fullName>
        <ecNumber evidence="12">2.3.1.225</ecNumber>
    </recommendedName>
</protein>
<dbReference type="SUPFAM" id="SSF48403">
    <property type="entry name" value="Ankyrin repeat"/>
    <property type="match status" value="1"/>
</dbReference>
<dbReference type="Proteomes" id="UP001516464">
    <property type="component" value="Unassembled WGS sequence"/>
</dbReference>
<feature type="transmembrane region" description="Helical" evidence="12">
    <location>
        <begin position="240"/>
        <end position="262"/>
    </location>
</feature>
<dbReference type="SMART" id="SM00248">
    <property type="entry name" value="ANK"/>
    <property type="match status" value="4"/>
</dbReference>
<evidence type="ECO:0000256" key="5">
    <source>
        <dbReference type="ARBA" id="ARBA00022989"/>
    </source>
</evidence>
<dbReference type="InterPro" id="IPR036770">
    <property type="entry name" value="Ankyrin_rpt-contain_sf"/>
</dbReference>
<feature type="transmembrane region" description="Helical" evidence="12">
    <location>
        <begin position="368"/>
        <end position="387"/>
    </location>
</feature>
<keyword evidence="12" id="KW-0808">Transferase</keyword>
<organism evidence="15 16">
    <name type="scientific">Astathelohania contejeani</name>
    <dbReference type="NCBI Taxonomy" id="164912"/>
    <lineage>
        <taxon>Eukaryota</taxon>
        <taxon>Fungi</taxon>
        <taxon>Fungi incertae sedis</taxon>
        <taxon>Microsporidia</taxon>
        <taxon>Astathelohaniidae</taxon>
        <taxon>Astathelohania</taxon>
    </lineage>
</organism>
<evidence type="ECO:0000256" key="1">
    <source>
        <dbReference type="ARBA" id="ARBA00004141"/>
    </source>
</evidence>
<evidence type="ECO:0000313" key="16">
    <source>
        <dbReference type="Proteomes" id="UP001516464"/>
    </source>
</evidence>
<sequence length="388" mass="45949">MINNIKLLFHFSLFTLVEKQFQMIDENKIKEYVKTNNSQLFFDVSLYYIFSDDTNLLHWAAFYNNRALAADLISIGVDINKQGGKYNSTPIFFALYNSNYMICQLLIKNNANINIKNSYGYTPLHICVQNHDILGFVLILNYGANLNIGDYKERTALAWAKMKNRYNFIDIIERNKQKQRLPILRLLLLILLYHTIYHFIFPNNIFIFLFIIICLRMFFIRYSLLSYLNIYYTLIYSFELLEVNILFLVPLICYLYIIYHLFALRPKLIPKNNSSQALLVIDNLIKLDLLNYKKFCYTCWIEKFSGTSHCSICGGCVSNHDHHCPCLEICISSTNINLFWIYVLFTFILLQCSIYYDVNETNVKFKCLLLLFIVVIIILRFFDFLYLH</sequence>
<comment type="similarity">
    <text evidence="2">Belongs to the DHHC palmitoyltransferase family. AKR/ZDHHC17 subfamily.</text>
</comment>
<dbReference type="InterPro" id="IPR001594">
    <property type="entry name" value="Palmitoyltrfase_DHHC"/>
</dbReference>
<dbReference type="PANTHER" id="PTHR24161">
    <property type="entry name" value="ANK_REP_REGION DOMAIN-CONTAINING PROTEIN-RELATED"/>
    <property type="match status" value="1"/>
</dbReference>
<keyword evidence="6 11" id="KW-0040">ANK repeat</keyword>
<keyword evidence="9" id="KW-0449">Lipoprotein</keyword>
<dbReference type="PANTHER" id="PTHR24161:SF72">
    <property type="entry name" value="TARGET OF RAPAMYCIN COMPLEX 2 SUBUNIT AVO2"/>
    <property type="match status" value="1"/>
</dbReference>
<gene>
    <name evidence="15" type="primary">AKR1</name>
    <name evidence="15" type="ORF">TCON_0982</name>
</gene>
<dbReference type="PROSITE" id="PS50088">
    <property type="entry name" value="ANK_REPEAT"/>
    <property type="match status" value="2"/>
</dbReference>
<evidence type="ECO:0000256" key="10">
    <source>
        <dbReference type="ARBA" id="ARBA00048048"/>
    </source>
</evidence>
<keyword evidence="4" id="KW-0677">Repeat</keyword>
<feature type="chain" id="PRO_5045985129" description="Palmitoyltransferase" evidence="13">
    <location>
        <begin position="20"/>
        <end position="388"/>
    </location>
</feature>
<dbReference type="PROSITE" id="PS50297">
    <property type="entry name" value="ANK_REP_REGION"/>
    <property type="match status" value="1"/>
</dbReference>
<name>A0ABQ7I017_9MICR</name>
<keyword evidence="8" id="KW-0564">Palmitate</keyword>
<keyword evidence="5 12" id="KW-1133">Transmembrane helix</keyword>
<feature type="transmembrane region" description="Helical" evidence="12">
    <location>
        <begin position="339"/>
        <end position="356"/>
    </location>
</feature>
<evidence type="ECO:0000256" key="3">
    <source>
        <dbReference type="ARBA" id="ARBA00022692"/>
    </source>
</evidence>
<comment type="domain">
    <text evidence="12">The DHHC domain is required for palmitoyltransferase activity.</text>
</comment>
<dbReference type="Gene3D" id="1.25.40.20">
    <property type="entry name" value="Ankyrin repeat-containing domain"/>
    <property type="match status" value="1"/>
</dbReference>
<comment type="caution">
    <text evidence="15">The sequence shown here is derived from an EMBL/GenBank/DDBJ whole genome shotgun (WGS) entry which is preliminary data.</text>
</comment>
<accession>A0ABQ7I017</accession>
<keyword evidence="3 12" id="KW-0812">Transmembrane</keyword>
<evidence type="ECO:0000313" key="15">
    <source>
        <dbReference type="EMBL" id="KAF7683811.1"/>
    </source>
</evidence>
<evidence type="ECO:0000256" key="9">
    <source>
        <dbReference type="ARBA" id="ARBA00023288"/>
    </source>
</evidence>
<dbReference type="EMBL" id="SBIQ01000050">
    <property type="protein sequence ID" value="KAF7683811.1"/>
    <property type="molecule type" value="Genomic_DNA"/>
</dbReference>
<dbReference type="Pfam" id="PF12796">
    <property type="entry name" value="Ank_2"/>
    <property type="match status" value="1"/>
</dbReference>
<evidence type="ECO:0000256" key="11">
    <source>
        <dbReference type="PROSITE-ProRule" id="PRU00023"/>
    </source>
</evidence>
<reference evidence="15 16" key="1">
    <citation type="submission" date="2019-01" db="EMBL/GenBank/DDBJ databases">
        <title>Genomes sequencing and comparative genomics of infectious freshwater microsporidia, Cucumispora dikerogammari and Thelohania contejeani.</title>
        <authorList>
            <person name="Cormier A."/>
            <person name="Giraud I."/>
            <person name="Wattier R."/>
            <person name="Teixeira M."/>
            <person name="Grandjean F."/>
            <person name="Rigaud T."/>
            <person name="Cordaux R."/>
        </authorList>
    </citation>
    <scope>NUCLEOTIDE SEQUENCE [LARGE SCALE GENOMIC DNA]</scope>
    <source>
        <strain evidence="15">T1</strain>
        <tissue evidence="15">Spores</tissue>
    </source>
</reference>
<feature type="repeat" description="ANK" evidence="11">
    <location>
        <begin position="119"/>
        <end position="151"/>
    </location>
</feature>
<proteinExistence type="inferred from homology"/>
<keyword evidence="12" id="KW-0012">Acyltransferase</keyword>
<keyword evidence="16" id="KW-1185">Reference proteome</keyword>
<feature type="signal peptide" evidence="13">
    <location>
        <begin position="1"/>
        <end position="19"/>
    </location>
</feature>
<evidence type="ECO:0000256" key="7">
    <source>
        <dbReference type="ARBA" id="ARBA00023136"/>
    </source>
</evidence>
<keyword evidence="7 12" id="KW-0472">Membrane</keyword>
<dbReference type="EC" id="2.3.1.225" evidence="12"/>
<evidence type="ECO:0000259" key="14">
    <source>
        <dbReference type="Pfam" id="PF01529"/>
    </source>
</evidence>
<evidence type="ECO:0000256" key="13">
    <source>
        <dbReference type="SAM" id="SignalP"/>
    </source>
</evidence>
<dbReference type="Pfam" id="PF01529">
    <property type="entry name" value="DHHC"/>
    <property type="match status" value="1"/>
</dbReference>
<comment type="catalytic activity">
    <reaction evidence="10 12">
        <text>L-cysteinyl-[protein] + hexadecanoyl-CoA = S-hexadecanoyl-L-cysteinyl-[protein] + CoA</text>
        <dbReference type="Rhea" id="RHEA:36683"/>
        <dbReference type="Rhea" id="RHEA-COMP:10131"/>
        <dbReference type="Rhea" id="RHEA-COMP:11032"/>
        <dbReference type="ChEBI" id="CHEBI:29950"/>
        <dbReference type="ChEBI" id="CHEBI:57287"/>
        <dbReference type="ChEBI" id="CHEBI:57379"/>
        <dbReference type="ChEBI" id="CHEBI:74151"/>
        <dbReference type="EC" id="2.3.1.225"/>
    </reaction>
</comment>
<evidence type="ECO:0000256" key="12">
    <source>
        <dbReference type="RuleBase" id="RU079119"/>
    </source>
</evidence>
<keyword evidence="13" id="KW-0732">Signal</keyword>
<feature type="transmembrane region" description="Helical" evidence="12">
    <location>
        <begin position="183"/>
        <end position="200"/>
    </location>
</feature>
<dbReference type="PROSITE" id="PS50216">
    <property type="entry name" value="DHHC"/>
    <property type="match status" value="1"/>
</dbReference>
<evidence type="ECO:0000256" key="4">
    <source>
        <dbReference type="ARBA" id="ARBA00022737"/>
    </source>
</evidence>
<feature type="repeat" description="ANK" evidence="11">
    <location>
        <begin position="86"/>
        <end position="118"/>
    </location>
</feature>
<feature type="transmembrane region" description="Helical" evidence="12">
    <location>
        <begin position="206"/>
        <end position="228"/>
    </location>
</feature>
<evidence type="ECO:0000256" key="2">
    <source>
        <dbReference type="ARBA" id="ARBA00010104"/>
    </source>
</evidence>
<comment type="subcellular location">
    <subcellularLocation>
        <location evidence="1">Membrane</location>
        <topology evidence="1">Multi-pass membrane protein</topology>
    </subcellularLocation>
</comment>